<dbReference type="Pfam" id="PF13663">
    <property type="entry name" value="DUF4148"/>
    <property type="match status" value="1"/>
</dbReference>
<feature type="chain" id="PRO_5032744732" evidence="1">
    <location>
        <begin position="24"/>
        <end position="85"/>
    </location>
</feature>
<reference evidence="2 3" key="1">
    <citation type="submission" date="2020-12" db="EMBL/GenBank/DDBJ databases">
        <title>FDA dAtabase for Regulatory Grade micrObial Sequences (FDA-ARGOS): Supporting development and validation of Infectious Disease Dx tests.</title>
        <authorList>
            <person name="Nelson B."/>
            <person name="Plummer A."/>
            <person name="Tallon L."/>
            <person name="Sadzewicz L."/>
            <person name="Zhao X."/>
            <person name="Boylan J."/>
            <person name="Ott S."/>
            <person name="Bowen H."/>
            <person name="Vavikolanu K."/>
            <person name="Mehta A."/>
            <person name="Aluvathingal J."/>
            <person name="Nadendla S."/>
            <person name="Myers T."/>
            <person name="Yan Y."/>
            <person name="Sichtig H."/>
        </authorList>
    </citation>
    <scope>NUCLEOTIDE SEQUENCE [LARGE SCALE GENOMIC DNA]</scope>
    <source>
        <strain evidence="2 3">FDAARGOS_1049</strain>
    </source>
</reference>
<protein>
    <submittedName>
        <fullName evidence="2">DUF4148 domain-containing protein</fullName>
    </submittedName>
</protein>
<dbReference type="InterPro" id="IPR025421">
    <property type="entry name" value="DUF4148"/>
</dbReference>
<gene>
    <name evidence="2" type="ORF">I6I06_27355</name>
</gene>
<evidence type="ECO:0000313" key="3">
    <source>
        <dbReference type="Proteomes" id="UP000595610"/>
    </source>
</evidence>
<dbReference type="EMBL" id="CP066076">
    <property type="protein sequence ID" value="QQC66483.1"/>
    <property type="molecule type" value="Genomic_DNA"/>
</dbReference>
<name>A0A7T4TBF4_9BURK</name>
<proteinExistence type="predicted"/>
<dbReference type="AlphaFoldDB" id="A0A7T4TBF4"/>
<evidence type="ECO:0000313" key="2">
    <source>
        <dbReference type="EMBL" id="QQC66483.1"/>
    </source>
</evidence>
<sequence length="85" mass="8810">MKNVTAALLAILFGVASIAPAIAQTSPPMSSDPSAPLTRADVKADLAAWRAAGFKPPINFERYPANAQQAGRIVAEQSAQAPGQH</sequence>
<dbReference type="RefSeq" id="WP_042326458.1">
    <property type="nucleotide sequence ID" value="NZ_CP066076.1"/>
</dbReference>
<keyword evidence="1" id="KW-0732">Signal</keyword>
<evidence type="ECO:0000256" key="1">
    <source>
        <dbReference type="SAM" id="SignalP"/>
    </source>
</evidence>
<accession>A0A7T4TBF4</accession>
<organism evidence="2 3">
    <name type="scientific">Paraburkholderia ginsengisoli</name>
    <dbReference type="NCBI Taxonomy" id="311231"/>
    <lineage>
        <taxon>Bacteria</taxon>
        <taxon>Pseudomonadati</taxon>
        <taxon>Pseudomonadota</taxon>
        <taxon>Betaproteobacteria</taxon>
        <taxon>Burkholderiales</taxon>
        <taxon>Burkholderiaceae</taxon>
        <taxon>Paraburkholderia</taxon>
    </lineage>
</organism>
<dbReference type="Proteomes" id="UP000595610">
    <property type="component" value="Chromosome 2"/>
</dbReference>
<feature type="signal peptide" evidence="1">
    <location>
        <begin position="1"/>
        <end position="23"/>
    </location>
</feature>
<keyword evidence="3" id="KW-1185">Reference proteome</keyword>
<dbReference type="KEGG" id="pgis:I6I06_27355"/>